<dbReference type="NCBIfam" id="TIGR02595">
    <property type="entry name" value="PEP_CTERM"/>
    <property type="match status" value="1"/>
</dbReference>
<dbReference type="NCBIfam" id="TIGR03370">
    <property type="entry name" value="VPLPA-CTERM"/>
    <property type="match status" value="1"/>
</dbReference>
<dbReference type="RefSeq" id="WP_158263407.1">
    <property type="nucleotide sequence ID" value="NZ_PVTD01000001.1"/>
</dbReference>
<feature type="transmembrane region" description="Helical" evidence="1">
    <location>
        <begin position="153"/>
        <end position="174"/>
    </location>
</feature>
<feature type="chain" id="PRO_5015660431" evidence="2">
    <location>
        <begin position="21"/>
        <end position="180"/>
    </location>
</feature>
<evidence type="ECO:0000313" key="3">
    <source>
        <dbReference type="EMBL" id="PRY26491.1"/>
    </source>
</evidence>
<name>A0A2T0RZ85_9RHOB</name>
<protein>
    <submittedName>
        <fullName evidence="3">Putative secreted protein</fullName>
    </submittedName>
</protein>
<evidence type="ECO:0000256" key="2">
    <source>
        <dbReference type="SAM" id="SignalP"/>
    </source>
</evidence>
<gene>
    <name evidence="3" type="ORF">CLV78_101587</name>
</gene>
<dbReference type="Proteomes" id="UP000239480">
    <property type="component" value="Unassembled WGS sequence"/>
</dbReference>
<keyword evidence="2" id="KW-0732">Signal</keyword>
<dbReference type="Gene3D" id="2.60.120.380">
    <property type="match status" value="1"/>
</dbReference>
<proteinExistence type="predicted"/>
<keyword evidence="1" id="KW-0812">Transmembrane</keyword>
<organism evidence="3 4">
    <name type="scientific">Aliiruegeria haliotis</name>
    <dbReference type="NCBI Taxonomy" id="1280846"/>
    <lineage>
        <taxon>Bacteria</taxon>
        <taxon>Pseudomonadati</taxon>
        <taxon>Pseudomonadota</taxon>
        <taxon>Alphaproteobacteria</taxon>
        <taxon>Rhodobacterales</taxon>
        <taxon>Roseobacteraceae</taxon>
        <taxon>Aliiruegeria</taxon>
    </lineage>
</organism>
<dbReference type="EMBL" id="PVTD01000001">
    <property type="protein sequence ID" value="PRY26491.1"/>
    <property type="molecule type" value="Genomic_DNA"/>
</dbReference>
<reference evidence="3 4" key="1">
    <citation type="submission" date="2018-03" db="EMBL/GenBank/DDBJ databases">
        <title>Genomic Encyclopedia of Archaeal and Bacterial Type Strains, Phase II (KMG-II): from individual species to whole genera.</title>
        <authorList>
            <person name="Goeker M."/>
        </authorList>
    </citation>
    <scope>NUCLEOTIDE SEQUENCE [LARGE SCALE GENOMIC DNA]</scope>
    <source>
        <strain evidence="3 4">DSM 29328</strain>
    </source>
</reference>
<accession>A0A2T0RZ85</accession>
<comment type="caution">
    <text evidence="3">The sequence shown here is derived from an EMBL/GenBank/DDBJ whole genome shotgun (WGS) entry which is preliminary data.</text>
</comment>
<keyword evidence="1" id="KW-1133">Transmembrane helix</keyword>
<evidence type="ECO:0000256" key="1">
    <source>
        <dbReference type="SAM" id="Phobius"/>
    </source>
</evidence>
<keyword evidence="4" id="KW-1185">Reference proteome</keyword>
<dbReference type="OrthoDB" id="951108at2"/>
<sequence>MRKGISIAVVLAAHAGTALGAPVNDLIGDALSLPPFDGGITGTTVGATTDSGAPWTTTYVSSPGIWYTFQGAGGTVTFDTDGPGTDFDTKLHGYTDYDGSNLASLSILDDNDDTVGLRSEISFATTFGQDYWVLVSGFGGATGNFDLNFSSTAVVPVPAGALLLGTALIGFAGVRRRRKV</sequence>
<keyword evidence="1" id="KW-0472">Membrane</keyword>
<dbReference type="InterPro" id="IPR022472">
    <property type="entry name" value="VPLPA-CTERM"/>
</dbReference>
<feature type="signal peptide" evidence="2">
    <location>
        <begin position="1"/>
        <end position="20"/>
    </location>
</feature>
<dbReference type="AlphaFoldDB" id="A0A2T0RZ85"/>
<dbReference type="InterPro" id="IPR013424">
    <property type="entry name" value="Ice-binding_C"/>
</dbReference>
<evidence type="ECO:0000313" key="4">
    <source>
        <dbReference type="Proteomes" id="UP000239480"/>
    </source>
</evidence>